<dbReference type="EMBL" id="QKZI01000002">
    <property type="protein sequence ID" value="PZX05614.1"/>
    <property type="molecule type" value="Genomic_DNA"/>
</dbReference>
<evidence type="ECO:0000313" key="6">
    <source>
        <dbReference type="Proteomes" id="UP000248646"/>
    </source>
</evidence>
<comment type="caution">
    <text evidence="5">The sequence shown here is derived from an EMBL/GenBank/DDBJ whole genome shotgun (WGS) entry which is preliminary data.</text>
</comment>
<evidence type="ECO:0000313" key="5">
    <source>
        <dbReference type="EMBL" id="PZX05614.1"/>
    </source>
</evidence>
<keyword evidence="6" id="KW-1185">Reference proteome</keyword>
<dbReference type="AlphaFoldDB" id="A0A2W7N2R9"/>
<dbReference type="GO" id="GO:0030170">
    <property type="term" value="F:pyridoxal phosphate binding"/>
    <property type="evidence" value="ECO:0007669"/>
    <property type="project" value="TreeGrafter"/>
</dbReference>
<evidence type="ECO:0000256" key="2">
    <source>
        <dbReference type="ARBA" id="ARBA00022898"/>
    </source>
</evidence>
<feature type="domain" description="Alanine racemase N-terminal" evidence="4">
    <location>
        <begin position="9"/>
        <end position="226"/>
    </location>
</feature>
<dbReference type="GO" id="GO:0008784">
    <property type="term" value="F:alanine racemase activity"/>
    <property type="evidence" value="ECO:0007669"/>
    <property type="project" value="TreeGrafter"/>
</dbReference>
<dbReference type="CDD" id="cd06815">
    <property type="entry name" value="PLPDE_III_AR_like_1"/>
    <property type="match status" value="1"/>
</dbReference>
<dbReference type="InterPro" id="IPR029066">
    <property type="entry name" value="PLP-binding_barrel"/>
</dbReference>
<dbReference type="InterPro" id="IPR000821">
    <property type="entry name" value="Ala_racemase"/>
</dbReference>
<name>A0A2W7N2R9_9BACI</name>
<dbReference type="Pfam" id="PF01168">
    <property type="entry name" value="Ala_racemase_N"/>
    <property type="match status" value="1"/>
</dbReference>
<evidence type="ECO:0000256" key="1">
    <source>
        <dbReference type="ARBA" id="ARBA00001933"/>
    </source>
</evidence>
<dbReference type="SUPFAM" id="SSF51419">
    <property type="entry name" value="PLP-binding barrel"/>
    <property type="match status" value="1"/>
</dbReference>
<reference evidence="5 6" key="1">
    <citation type="submission" date="2018-06" db="EMBL/GenBank/DDBJ databases">
        <title>Genomic Encyclopedia of Type Strains, Phase IV (KMG-IV): sequencing the most valuable type-strain genomes for metagenomic binning, comparative biology and taxonomic classification.</title>
        <authorList>
            <person name="Goeker M."/>
        </authorList>
    </citation>
    <scope>NUCLEOTIDE SEQUENCE [LARGE SCALE GENOMIC DNA]</scope>
    <source>
        <strain evidence="5 6">DSM 5</strain>
    </source>
</reference>
<accession>A0A2W7N2R9</accession>
<proteinExistence type="predicted"/>
<evidence type="ECO:0000256" key="3">
    <source>
        <dbReference type="ARBA" id="ARBA00023235"/>
    </source>
</evidence>
<sequence>MGINPRIEINLDKIRHNVKVLKGLYGKKGIKITGVVKGVFANHKVAKVLIESGIESLADSKISNIEKMKKANLKAIFILLRTPAMSEIQKVVEFADISMNTEIEVIRALSAEAVKQKKTHEIILMVEMGDLREGTLLKDVPAIIREVLTLPCIKVSGIGTNLTCYGGVIPTEKNMDVFSTFVKNIKRQFGLPLTYISGGNSANYNWFMNTADVGEVNNIRLGEAIFLGCETVNGKTIPKLFSDAFCFIAEVIESKLKPSVPYGQRGKNAFGEVLSFQDRGIIRRAIVGVGRQDVLVSGLTPILPLEILGSSSDHIILDAKKVHLKVGNEVAFSLSYGALLTAMTSPSINKICISQMRESVEDHSDSPTLKNFLTSIQSKNALLEPVQNALILNRK</sequence>
<dbReference type="OrthoDB" id="504078at2"/>
<dbReference type="Gene3D" id="3.20.20.10">
    <property type="entry name" value="Alanine racemase"/>
    <property type="match status" value="1"/>
</dbReference>
<organism evidence="5 6">
    <name type="scientific">Psychrobacillus insolitus</name>
    <dbReference type="NCBI Taxonomy" id="1461"/>
    <lineage>
        <taxon>Bacteria</taxon>
        <taxon>Bacillati</taxon>
        <taxon>Bacillota</taxon>
        <taxon>Bacilli</taxon>
        <taxon>Bacillales</taxon>
        <taxon>Bacillaceae</taxon>
        <taxon>Psychrobacillus</taxon>
    </lineage>
</organism>
<evidence type="ECO:0000259" key="4">
    <source>
        <dbReference type="Pfam" id="PF01168"/>
    </source>
</evidence>
<dbReference type="PANTHER" id="PTHR30511:SF3">
    <property type="entry name" value="LYSINE RACEMASE"/>
    <property type="match status" value="1"/>
</dbReference>
<gene>
    <name evidence="5" type="ORF">C7437_10268</name>
</gene>
<keyword evidence="3" id="KW-0413">Isomerase</keyword>
<keyword evidence="2" id="KW-0663">Pyridoxal phosphate</keyword>
<dbReference type="PANTHER" id="PTHR30511">
    <property type="entry name" value="ALANINE RACEMASE"/>
    <property type="match status" value="1"/>
</dbReference>
<dbReference type="GO" id="GO:0005829">
    <property type="term" value="C:cytosol"/>
    <property type="evidence" value="ECO:0007669"/>
    <property type="project" value="TreeGrafter"/>
</dbReference>
<dbReference type="Proteomes" id="UP000248646">
    <property type="component" value="Unassembled WGS sequence"/>
</dbReference>
<protein>
    <submittedName>
        <fullName evidence="5">Putative amino acid racemase</fullName>
    </submittedName>
</protein>
<comment type="cofactor">
    <cofactor evidence="1">
        <name>pyridoxal 5'-phosphate</name>
        <dbReference type="ChEBI" id="CHEBI:597326"/>
    </cofactor>
</comment>
<dbReference type="RefSeq" id="WP_111439074.1">
    <property type="nucleotide sequence ID" value="NZ_QKZI01000002.1"/>
</dbReference>
<dbReference type="InterPro" id="IPR001608">
    <property type="entry name" value="Ala_racemase_N"/>
</dbReference>